<organism evidence="2 3">
    <name type="scientific">Anaerostipes caccae (strain DSM 14662 / CCUG 47493 / JCM 13470 / NCIMB 13811 / L1-92)</name>
    <dbReference type="NCBI Taxonomy" id="411490"/>
    <lineage>
        <taxon>Bacteria</taxon>
        <taxon>Bacillati</taxon>
        <taxon>Bacillota</taxon>
        <taxon>Clostridia</taxon>
        <taxon>Lachnospirales</taxon>
        <taxon>Lachnospiraceae</taxon>
        <taxon>Anaerostipes</taxon>
    </lineage>
</organism>
<proteinExistence type="predicted"/>
<accession>B0M9E5</accession>
<dbReference type="AlphaFoldDB" id="B0M9E5"/>
<comment type="caution">
    <text evidence="2">The sequence shown here is derived from an EMBL/GenBank/DDBJ whole genome shotgun (WGS) entry which is preliminary data.</text>
</comment>
<keyword evidence="1" id="KW-0812">Transmembrane</keyword>
<dbReference type="STRING" id="411490.ANACAC_00108"/>
<keyword evidence="1" id="KW-0472">Membrane</keyword>
<evidence type="ECO:0000256" key="1">
    <source>
        <dbReference type="SAM" id="Phobius"/>
    </source>
</evidence>
<dbReference type="Proteomes" id="UP000004935">
    <property type="component" value="Unassembled WGS sequence"/>
</dbReference>
<evidence type="ECO:0000313" key="3">
    <source>
        <dbReference type="Proteomes" id="UP000004935"/>
    </source>
</evidence>
<gene>
    <name evidence="2" type="ORF">ANACAC_00108</name>
</gene>
<dbReference type="EMBL" id="ABAX03000001">
    <property type="protein sequence ID" value="EDR99267.1"/>
    <property type="molecule type" value="Genomic_DNA"/>
</dbReference>
<evidence type="ECO:0000313" key="2">
    <source>
        <dbReference type="EMBL" id="EDR99267.1"/>
    </source>
</evidence>
<protein>
    <submittedName>
        <fullName evidence="2">Uncharacterized protein</fullName>
    </submittedName>
</protein>
<feature type="transmembrane region" description="Helical" evidence="1">
    <location>
        <begin position="6"/>
        <end position="22"/>
    </location>
</feature>
<sequence length="41" mass="5078">MFSFIIFYFVLVYYHIDFHFASKNKKKIKLNKDCTEIKTKK</sequence>
<reference evidence="2" key="1">
    <citation type="submission" date="2007-11" db="EMBL/GenBank/DDBJ databases">
        <authorList>
            <person name="Fulton L."/>
            <person name="Clifton S."/>
            <person name="Fulton B."/>
            <person name="Xu J."/>
            <person name="Minx P."/>
            <person name="Pepin K.H."/>
            <person name="Johnson M."/>
            <person name="Thiruvilangam P."/>
            <person name="Bhonagiri V."/>
            <person name="Nash W.E."/>
            <person name="Mardis E.R."/>
            <person name="Wilson R.K."/>
        </authorList>
    </citation>
    <scope>NUCLEOTIDE SEQUENCE [LARGE SCALE GENOMIC DNA]</scope>
    <source>
        <strain evidence="2">DSM 14662</strain>
    </source>
</reference>
<dbReference type="HOGENOM" id="CLU_3264794_0_0_9"/>
<name>B0M9E5_ANACD</name>
<keyword evidence="3" id="KW-1185">Reference proteome</keyword>
<reference evidence="2" key="2">
    <citation type="submission" date="2013-11" db="EMBL/GenBank/DDBJ databases">
        <title>Draft genome sequence of Anaerostipes caccae (DSM 14662).</title>
        <authorList>
            <person name="Sudarsanam P."/>
            <person name="Ley R."/>
            <person name="Guruge J."/>
            <person name="Turnbaugh P.J."/>
            <person name="Mahowald M."/>
            <person name="Liep D."/>
            <person name="Gordon J."/>
        </authorList>
    </citation>
    <scope>NUCLEOTIDE SEQUENCE</scope>
    <source>
        <strain evidence="2">DSM 14662</strain>
    </source>
</reference>
<keyword evidence="1" id="KW-1133">Transmembrane helix</keyword>